<evidence type="ECO:0000256" key="2">
    <source>
        <dbReference type="ARBA" id="ARBA00022664"/>
    </source>
</evidence>
<dbReference type="SMART" id="SM00360">
    <property type="entry name" value="RRM"/>
    <property type="match status" value="2"/>
</dbReference>
<dbReference type="AlphaFoldDB" id="A0A8C4Q209"/>
<protein>
    <submittedName>
        <fullName evidence="10">Spliceosome associated factor 3, U4/U6 recycling protein</fullName>
    </submittedName>
</protein>
<keyword evidence="4" id="KW-0508">mRNA splicing</keyword>
<keyword evidence="5" id="KW-0539">Nucleus</keyword>
<feature type="compositionally biased region" description="Basic and acidic residues" evidence="8">
    <location>
        <begin position="896"/>
        <end position="907"/>
    </location>
</feature>
<dbReference type="PANTHER" id="PTHR17204:SF25">
    <property type="entry name" value="RRM DOMAIN-CONTAINING PROTEIN"/>
    <property type="match status" value="1"/>
</dbReference>
<reference evidence="10" key="1">
    <citation type="submission" date="2025-08" db="UniProtKB">
        <authorList>
            <consortium name="Ensembl"/>
        </authorList>
    </citation>
    <scope>IDENTIFICATION</scope>
</reference>
<sequence>MASFGERVPTEGKGQQEGNAASKGKTNSDVEEKNQQEEVDEQSMEEEIKMMKGNSDGESDDEEGKEDLSSDEMDVDEEVQEQVYMLMEKVSTNPFDYSSHVQLLAALGQCGSGVKHHLQAARECMAKEFPLTAELWLPWLRDAIAELEEIEEEEKGEREQVKKLFDRAVSDYLSPDLWIEYVGFMVSGLGDPGGLAVARAVCDRALTALSLHPPAGKSVWDACRELEQALLSTLEGTCGHPESHKAVREQRERVDSLYRRQLGLPLQNMDSTLAEYESWLGHPVDPDVRKAYDRAWKELQEFQPFEEALLSTTSSKLTEWQAYLAFLHDRNDPARIITTYERALVDNCLNYDLWIQYTEWLDGCLQTGEQVISAHHRATRNCPWVSALWQGCLRAHERGRTDLDTMKDVFSRALEVGFVQPEEHIALWETFLDFLRRRTTFPNGSKELEELREWYTKAVQTLCQTGSGLPNPAIPLLKHWARIEAHLCGNLSKARELWEEVLKDNTARADSSSWLEFYQLERECGSLEGCRRVLHRGVQSTTVNTHLVCNQLLLFEREHGSLVQWDVARERVQARLRRIGEQYQKEEERMRQKKELQMEREREKTIRDKAKKSEQRSARKRGGEQGEGSAPTKKQRGVYGAALPEEVPSHSPGEVKKFNEGENRMDTAVEKGVVDSNSASRTVFVSNLSLNLSDPVQQLHSALGPFGSITGIKLGGKEDKSAGESSNHGRQFRGFAYVMFHDEESVKEVLKHDRMPLDGRPMFLSRCRPPGEKRERSFKYNLGMEPDKVFISGLPFSLTESELHKLCTKHSEVSKTRIVTNRAGKSKGLAYVELATAADASRLVLALNDQEVGGRHISVAISQPPARRPKQSAPLIAPRGRARTQLALIPRSLHRQVGEKVEQKKTPNSEPASSSQVEGNTNEKPKGLTNADFSRMLLKK</sequence>
<evidence type="ECO:0000259" key="9">
    <source>
        <dbReference type="PROSITE" id="PS50102"/>
    </source>
</evidence>
<feature type="compositionally biased region" description="Basic and acidic residues" evidence="8">
    <location>
        <begin position="653"/>
        <end position="662"/>
    </location>
</feature>
<dbReference type="InterPro" id="IPR059164">
    <property type="entry name" value="HAT_PRP39_C"/>
</dbReference>
<dbReference type="Pfam" id="PF00076">
    <property type="entry name" value="RRM_1"/>
    <property type="match status" value="1"/>
</dbReference>
<dbReference type="InterPro" id="IPR000504">
    <property type="entry name" value="RRM_dom"/>
</dbReference>
<dbReference type="InterPro" id="IPR003107">
    <property type="entry name" value="HAT"/>
</dbReference>
<feature type="compositionally biased region" description="Basic and acidic residues" evidence="8">
    <location>
        <begin position="584"/>
        <end position="624"/>
    </location>
</feature>
<evidence type="ECO:0000256" key="3">
    <source>
        <dbReference type="ARBA" id="ARBA00022737"/>
    </source>
</evidence>
<dbReference type="SUPFAM" id="SSF54928">
    <property type="entry name" value="RNA-binding domain, RBD"/>
    <property type="match status" value="2"/>
</dbReference>
<dbReference type="GeneTree" id="ENSGT00900000141107"/>
<dbReference type="GO" id="GO:0006397">
    <property type="term" value="P:mRNA processing"/>
    <property type="evidence" value="ECO:0007669"/>
    <property type="project" value="UniProtKB-KW"/>
</dbReference>
<dbReference type="Pfam" id="PF23240">
    <property type="entry name" value="HAT_PRP39_N"/>
    <property type="match status" value="1"/>
</dbReference>
<dbReference type="Proteomes" id="UP000694388">
    <property type="component" value="Unplaced"/>
</dbReference>
<evidence type="ECO:0000256" key="5">
    <source>
        <dbReference type="ARBA" id="ARBA00023242"/>
    </source>
</evidence>
<feature type="domain" description="RRM" evidence="9">
    <location>
        <begin position="787"/>
        <end position="864"/>
    </location>
</feature>
<feature type="region of interest" description="Disordered" evidence="8">
    <location>
        <begin position="1"/>
        <end position="75"/>
    </location>
</feature>
<keyword evidence="6" id="KW-0694">RNA-binding</keyword>
<dbReference type="SUPFAM" id="SSF48452">
    <property type="entry name" value="TPR-like"/>
    <property type="match status" value="1"/>
</dbReference>
<proteinExistence type="predicted"/>
<feature type="compositionally biased region" description="Acidic residues" evidence="8">
    <location>
        <begin position="57"/>
        <end position="75"/>
    </location>
</feature>
<feature type="region of interest" description="Disordered" evidence="8">
    <location>
        <begin position="887"/>
        <end position="940"/>
    </location>
</feature>
<feature type="compositionally biased region" description="Basic and acidic residues" evidence="8">
    <location>
        <begin position="26"/>
        <end position="36"/>
    </location>
</feature>
<dbReference type="Ensembl" id="ENSEBUT00000009334.1">
    <property type="protein sequence ID" value="ENSEBUP00000008822.1"/>
    <property type="gene ID" value="ENSEBUG00000005658.1"/>
</dbReference>
<accession>A0A8C4Q209</accession>
<dbReference type="PROSITE" id="PS50102">
    <property type="entry name" value="RRM"/>
    <property type="match status" value="2"/>
</dbReference>
<evidence type="ECO:0000313" key="11">
    <source>
        <dbReference type="Proteomes" id="UP000694388"/>
    </source>
</evidence>
<dbReference type="PANTHER" id="PTHR17204">
    <property type="entry name" value="PRE-MRNA PROCESSING PROTEIN PRP39-RELATED"/>
    <property type="match status" value="1"/>
</dbReference>
<dbReference type="SMART" id="SM00386">
    <property type="entry name" value="HAT"/>
    <property type="match status" value="5"/>
</dbReference>
<feature type="compositionally biased region" description="Polar residues" evidence="8">
    <location>
        <begin position="16"/>
        <end position="25"/>
    </location>
</feature>
<dbReference type="InterPro" id="IPR011990">
    <property type="entry name" value="TPR-like_helical_dom_sf"/>
</dbReference>
<dbReference type="Gene3D" id="3.30.70.330">
    <property type="match status" value="2"/>
</dbReference>
<dbReference type="InterPro" id="IPR012677">
    <property type="entry name" value="Nucleotide-bd_a/b_plait_sf"/>
</dbReference>
<dbReference type="GO" id="GO:0008380">
    <property type="term" value="P:RNA splicing"/>
    <property type="evidence" value="ECO:0007669"/>
    <property type="project" value="UniProtKB-KW"/>
</dbReference>
<keyword evidence="7" id="KW-0175">Coiled coil</keyword>
<evidence type="ECO:0000256" key="6">
    <source>
        <dbReference type="PROSITE-ProRule" id="PRU00176"/>
    </source>
</evidence>
<organism evidence="10 11">
    <name type="scientific">Eptatretus burgeri</name>
    <name type="common">Inshore hagfish</name>
    <dbReference type="NCBI Taxonomy" id="7764"/>
    <lineage>
        <taxon>Eukaryota</taxon>
        <taxon>Metazoa</taxon>
        <taxon>Chordata</taxon>
        <taxon>Craniata</taxon>
        <taxon>Vertebrata</taxon>
        <taxon>Cyclostomata</taxon>
        <taxon>Myxini</taxon>
        <taxon>Myxiniformes</taxon>
        <taxon>Myxinidae</taxon>
        <taxon>Eptatretinae</taxon>
        <taxon>Eptatretus</taxon>
    </lineage>
</organism>
<dbReference type="Gene3D" id="1.25.40.10">
    <property type="entry name" value="Tetratricopeptide repeat domain"/>
    <property type="match status" value="2"/>
</dbReference>
<reference evidence="10" key="2">
    <citation type="submission" date="2025-09" db="UniProtKB">
        <authorList>
            <consortium name="Ensembl"/>
        </authorList>
    </citation>
    <scope>IDENTIFICATION</scope>
</reference>
<feature type="region of interest" description="Disordered" evidence="8">
    <location>
        <begin position="584"/>
        <end position="662"/>
    </location>
</feature>
<dbReference type="OMA" id="LWARYIL"/>
<name>A0A8C4Q209_EPTBU</name>
<keyword evidence="11" id="KW-1185">Reference proteome</keyword>
<dbReference type="GO" id="GO:0003723">
    <property type="term" value="F:RNA binding"/>
    <property type="evidence" value="ECO:0007669"/>
    <property type="project" value="UniProtKB-UniRule"/>
</dbReference>
<keyword evidence="2" id="KW-0507">mRNA processing</keyword>
<evidence type="ECO:0000256" key="4">
    <source>
        <dbReference type="ARBA" id="ARBA00023187"/>
    </source>
</evidence>
<dbReference type="GO" id="GO:0005634">
    <property type="term" value="C:nucleus"/>
    <property type="evidence" value="ECO:0007669"/>
    <property type="project" value="UniProtKB-SubCell"/>
</dbReference>
<comment type="subcellular location">
    <subcellularLocation>
        <location evidence="1">Nucleus</location>
    </subcellularLocation>
</comment>
<feature type="compositionally biased region" description="Polar residues" evidence="8">
    <location>
        <begin position="908"/>
        <end position="920"/>
    </location>
</feature>
<feature type="coiled-coil region" evidence="7">
    <location>
        <begin position="140"/>
        <end position="167"/>
    </location>
</feature>
<evidence type="ECO:0000256" key="1">
    <source>
        <dbReference type="ARBA" id="ARBA00004123"/>
    </source>
</evidence>
<keyword evidence="3" id="KW-0677">Repeat</keyword>
<evidence type="ECO:0000256" key="7">
    <source>
        <dbReference type="SAM" id="Coils"/>
    </source>
</evidence>
<dbReference type="Pfam" id="PF23241">
    <property type="entry name" value="HAT_PRP39_C"/>
    <property type="match status" value="1"/>
</dbReference>
<evidence type="ECO:0000256" key="8">
    <source>
        <dbReference type="SAM" id="MobiDB-lite"/>
    </source>
</evidence>
<feature type="domain" description="RRM" evidence="9">
    <location>
        <begin position="681"/>
        <end position="769"/>
    </location>
</feature>
<dbReference type="InterPro" id="IPR035979">
    <property type="entry name" value="RBD_domain_sf"/>
</dbReference>
<evidence type="ECO:0000313" key="10">
    <source>
        <dbReference type="Ensembl" id="ENSEBUP00000008822.1"/>
    </source>
</evidence>